<dbReference type="Proteomes" id="UP000516173">
    <property type="component" value="Chromosome"/>
</dbReference>
<evidence type="ECO:0000313" key="2">
    <source>
        <dbReference type="Proteomes" id="UP000516173"/>
    </source>
</evidence>
<accession>A0A7G1KCA4</accession>
<gene>
    <name evidence="1" type="ORF">NWFMUON74_03870</name>
</gene>
<dbReference type="EMBL" id="AP023396">
    <property type="protein sequence ID" value="BCK52615.1"/>
    <property type="molecule type" value="Genomic_DNA"/>
</dbReference>
<proteinExistence type="predicted"/>
<dbReference type="KEGG" id="nwl:NWFMUON74_03870"/>
<protein>
    <submittedName>
        <fullName evidence="1">Uncharacterized protein</fullName>
    </submittedName>
</protein>
<dbReference type="AlphaFoldDB" id="A0A7G1KCA4"/>
<name>A0A7G1KCA4_9NOCA</name>
<organism evidence="1 2">
    <name type="scientific">Nocardia wallacei</name>
    <dbReference type="NCBI Taxonomy" id="480035"/>
    <lineage>
        <taxon>Bacteria</taxon>
        <taxon>Bacillati</taxon>
        <taxon>Actinomycetota</taxon>
        <taxon>Actinomycetes</taxon>
        <taxon>Mycobacteriales</taxon>
        <taxon>Nocardiaceae</taxon>
        <taxon>Nocardia</taxon>
    </lineage>
</organism>
<keyword evidence="2" id="KW-1185">Reference proteome</keyword>
<evidence type="ECO:0000313" key="1">
    <source>
        <dbReference type="EMBL" id="BCK52615.1"/>
    </source>
</evidence>
<reference evidence="1 2" key="1">
    <citation type="submission" date="2020-08" db="EMBL/GenBank/DDBJ databases">
        <title>Genome Sequencing of Nocardia wallacei strain FMUON74 and assembly.</title>
        <authorList>
            <person name="Toyokawa M."/>
            <person name="Uesaka K."/>
        </authorList>
    </citation>
    <scope>NUCLEOTIDE SEQUENCE [LARGE SCALE GENOMIC DNA]</scope>
    <source>
        <strain evidence="1 2">FMUON74</strain>
    </source>
</reference>
<sequence>MWRVSGKVQPMVGQALYFELTPDGLGAREPELLAALGGGRIVSHTVRHEPVHSGPGSWLVTFVVDMDD</sequence>